<evidence type="ECO:0000256" key="1">
    <source>
        <dbReference type="SAM" id="SignalP"/>
    </source>
</evidence>
<dbReference type="EMBL" id="CP064781">
    <property type="protein sequence ID" value="QRJ62735.1"/>
    <property type="molecule type" value="Genomic_DNA"/>
</dbReference>
<dbReference type="Proteomes" id="UP000663444">
    <property type="component" value="Chromosome"/>
</dbReference>
<proteinExistence type="predicted"/>
<evidence type="ECO:0000313" key="3">
    <source>
        <dbReference type="Proteomes" id="UP000663444"/>
    </source>
</evidence>
<reference evidence="2" key="1">
    <citation type="submission" date="2020-11" db="EMBL/GenBank/DDBJ databases">
        <title>Azospira restricta DSM 18626 genome sequence.</title>
        <authorList>
            <person name="Moe W.M."/>
        </authorList>
    </citation>
    <scope>NUCLEOTIDE SEQUENCE</scope>
    <source>
        <strain evidence="2">DSM 18626</strain>
    </source>
</reference>
<accession>A0A974PXD1</accession>
<dbReference type="RefSeq" id="WP_203386266.1">
    <property type="nucleotide sequence ID" value="NZ_CP064781.1"/>
</dbReference>
<feature type="chain" id="PRO_5037767116" description="IrrE N-terminal-like domain-containing protein" evidence="1">
    <location>
        <begin position="27"/>
        <end position="309"/>
    </location>
</feature>
<evidence type="ECO:0000313" key="2">
    <source>
        <dbReference type="EMBL" id="QRJ62735.1"/>
    </source>
</evidence>
<protein>
    <recommendedName>
        <fullName evidence="4">IrrE N-terminal-like domain-containing protein</fullName>
    </recommendedName>
</protein>
<keyword evidence="1" id="KW-0732">Signal</keyword>
<sequence>MRKRLIPLWGWWAVGGLCVAVPAALAGTDPLAGEAKAGHERPAIRVAPANWGSADPRDVQALLDAVAAEFHRHAAPPGAPLPAIRVMPRGGAPRVLYERGPGGEYVVHLSARNENWFQYAYQFAHELCHIYSHFDRKAHEGDEPASANQWFEEALCETAALFTLERLAARWGELPPTARWAGYAPVLAGYAAFLQGQAHRRLAPAQPLAGWYREHAAALRDNPYLRDKNEVVANALLPLFAENPASWRAIAYLNPDAASAAKDFADFLGDWYAACPDEQRETVRRTMALFGFAPPAAPQRLSRAPATTE</sequence>
<organism evidence="2 3">
    <name type="scientific">Azospira restricta</name>
    <dbReference type="NCBI Taxonomy" id="404405"/>
    <lineage>
        <taxon>Bacteria</taxon>
        <taxon>Pseudomonadati</taxon>
        <taxon>Pseudomonadota</taxon>
        <taxon>Betaproteobacteria</taxon>
        <taxon>Rhodocyclales</taxon>
        <taxon>Rhodocyclaceae</taxon>
        <taxon>Azospira</taxon>
    </lineage>
</organism>
<name>A0A974PXD1_9RHOO</name>
<evidence type="ECO:0008006" key="4">
    <source>
        <dbReference type="Google" id="ProtNLM"/>
    </source>
</evidence>
<dbReference type="KEGG" id="ares:IWH25_13275"/>
<feature type="signal peptide" evidence="1">
    <location>
        <begin position="1"/>
        <end position="26"/>
    </location>
</feature>
<gene>
    <name evidence="2" type="ORF">IWH25_13275</name>
</gene>
<dbReference type="AlphaFoldDB" id="A0A974PXD1"/>
<keyword evidence="3" id="KW-1185">Reference proteome</keyword>